<evidence type="ECO:0000256" key="2">
    <source>
        <dbReference type="ARBA" id="ARBA00022679"/>
    </source>
</evidence>
<dbReference type="Gene3D" id="3.40.50.10350">
    <property type="entry name" value="Glycerate kinase, domain 1"/>
    <property type="match status" value="1"/>
</dbReference>
<evidence type="ECO:0000313" key="6">
    <source>
        <dbReference type="Proteomes" id="UP000318138"/>
    </source>
</evidence>
<protein>
    <submittedName>
        <fullName evidence="5">Glycerate kinase</fullName>
    </submittedName>
</protein>
<evidence type="ECO:0000313" key="5">
    <source>
        <dbReference type="EMBL" id="QKS70572.1"/>
    </source>
</evidence>
<keyword evidence="6" id="KW-1185">Reference proteome</keyword>
<dbReference type="GO" id="GO:0008887">
    <property type="term" value="F:glycerate kinase activity"/>
    <property type="evidence" value="ECO:0007669"/>
    <property type="project" value="UniProtKB-UniRule"/>
</dbReference>
<dbReference type="Gene3D" id="3.90.1510.10">
    <property type="entry name" value="Glycerate kinase, domain 2"/>
    <property type="match status" value="1"/>
</dbReference>
<dbReference type="KEGG" id="psua:FLK61_27875"/>
<dbReference type="Proteomes" id="UP000318138">
    <property type="component" value="Chromosome"/>
</dbReference>
<proteinExistence type="inferred from homology"/>
<name>A0A859FCU3_9BACI</name>
<keyword evidence="3 4" id="KW-0418">Kinase</keyword>
<sequence>MRIVIAPDSFKETATAMEVATAIEAGLKPELPDATIIKCPMADGGEGTVQSLVDATVGKLVTTQVTGPVGQPVEATYGILGDHQTAVIEMAEASGIHLVDRDVKDPKITTSFGTGELIRHALDAGVEKFIVGIGGSATNDAGAGMLQALGVHFYDEAGLELGPGGAALGQLARIDATGLDSRLKDVKIRVACDVDNPLLGETGASAIYGPQKGATSEDIVLLDRALENFADLVEPDCGHDIRSAKGAGAAGGLGAAFLAYLPATLERGATIVSDVVGLKQHISHADLVITGEGGVNHQTIYGKTPIHVAKVAKSFDLPVIALCGSVSNGYETVFEGGIDAVFSTLTELTDLETLAETTPQHIQKTARNVARLLKIRLNL</sequence>
<organism evidence="5 6">
    <name type="scientific">Paenalkalicoccus suaedae</name>
    <dbReference type="NCBI Taxonomy" id="2592382"/>
    <lineage>
        <taxon>Bacteria</taxon>
        <taxon>Bacillati</taxon>
        <taxon>Bacillota</taxon>
        <taxon>Bacilli</taxon>
        <taxon>Bacillales</taxon>
        <taxon>Bacillaceae</taxon>
        <taxon>Paenalkalicoccus</taxon>
    </lineage>
</organism>
<dbReference type="PIRSF" id="PIRSF006078">
    <property type="entry name" value="GlxK"/>
    <property type="match status" value="1"/>
</dbReference>
<dbReference type="InterPro" id="IPR018193">
    <property type="entry name" value="Glyc_kinase_flavodox-like_fold"/>
</dbReference>
<gene>
    <name evidence="5" type="ORF">FLK61_27875</name>
</gene>
<evidence type="ECO:0000256" key="1">
    <source>
        <dbReference type="ARBA" id="ARBA00006284"/>
    </source>
</evidence>
<reference evidence="6" key="1">
    <citation type="submission" date="2019-07" db="EMBL/GenBank/DDBJ databases">
        <title>Bacillus alkalisoli sp. nov. isolated from saline soil.</title>
        <authorList>
            <person name="Sun J.-Q."/>
            <person name="Xu L."/>
        </authorList>
    </citation>
    <scope>NUCLEOTIDE SEQUENCE [LARGE SCALE GENOMIC DNA]</scope>
    <source>
        <strain evidence="6">M4U3P1</strain>
    </source>
</reference>
<dbReference type="InterPro" id="IPR018197">
    <property type="entry name" value="Glycerate_kinase_RE-like"/>
</dbReference>
<dbReference type="PANTHER" id="PTHR21599:SF0">
    <property type="entry name" value="GLYCERATE KINASE"/>
    <property type="match status" value="1"/>
</dbReference>
<dbReference type="SUPFAM" id="SSF110738">
    <property type="entry name" value="Glycerate kinase I"/>
    <property type="match status" value="1"/>
</dbReference>
<dbReference type="PANTHER" id="PTHR21599">
    <property type="entry name" value="GLYCERATE KINASE"/>
    <property type="match status" value="1"/>
</dbReference>
<dbReference type="EMBL" id="CP041372">
    <property type="protein sequence ID" value="QKS70572.1"/>
    <property type="molecule type" value="Genomic_DNA"/>
</dbReference>
<dbReference type="Pfam" id="PF02595">
    <property type="entry name" value="Gly_kinase"/>
    <property type="match status" value="1"/>
</dbReference>
<keyword evidence="2 4" id="KW-0808">Transferase</keyword>
<dbReference type="InterPro" id="IPR004381">
    <property type="entry name" value="Glycerate_kinase"/>
</dbReference>
<comment type="similarity">
    <text evidence="1 4">Belongs to the glycerate kinase type-1 family.</text>
</comment>
<evidence type="ECO:0000256" key="4">
    <source>
        <dbReference type="PIRNR" id="PIRNR006078"/>
    </source>
</evidence>
<dbReference type="AlphaFoldDB" id="A0A859FCU3"/>
<evidence type="ECO:0000256" key="3">
    <source>
        <dbReference type="ARBA" id="ARBA00022777"/>
    </source>
</evidence>
<dbReference type="NCBIfam" id="TIGR00045">
    <property type="entry name" value="glycerate kinase"/>
    <property type="match status" value="1"/>
</dbReference>
<dbReference type="RefSeq" id="WP_176008607.1">
    <property type="nucleotide sequence ID" value="NZ_CP041372.2"/>
</dbReference>
<dbReference type="InterPro" id="IPR036129">
    <property type="entry name" value="Glycerate_kinase_sf"/>
</dbReference>
<dbReference type="GO" id="GO:0031388">
    <property type="term" value="P:organic acid phosphorylation"/>
    <property type="evidence" value="ECO:0007669"/>
    <property type="project" value="UniProtKB-UniRule"/>
</dbReference>
<accession>A0A859FCU3</accession>